<dbReference type="AlphaFoldDB" id="A0A937ALX1"/>
<protein>
    <submittedName>
        <fullName evidence="4">Ig-like domain-containing protein</fullName>
    </submittedName>
</protein>
<dbReference type="PANTHER" id="PTHR35560:SF3">
    <property type="entry name" value="PEPTIDASE S9 PROLYL OLIGOPEPTIDASE CATALYTIC DOMAIN-CONTAINING PROTEIN"/>
    <property type="match status" value="1"/>
</dbReference>
<dbReference type="SUPFAM" id="SSF53474">
    <property type="entry name" value="alpha/beta-Hydrolases"/>
    <property type="match status" value="1"/>
</dbReference>
<reference evidence="4" key="1">
    <citation type="submission" date="2021-01" db="EMBL/GenBank/DDBJ databases">
        <title>Marivirga sp. nov., isolated from intertidal surface sediments.</title>
        <authorList>
            <person name="Zhang M."/>
        </authorList>
    </citation>
    <scope>NUCLEOTIDE SEQUENCE</scope>
    <source>
        <strain evidence="4">SM1354</strain>
    </source>
</reference>
<dbReference type="Pfam" id="PF13205">
    <property type="entry name" value="Big_5"/>
    <property type="match status" value="1"/>
</dbReference>
<sequence length="443" mass="49108">MIKDKLLFFFILLACFSCSDDDNSVSQLNVLSITADGSSIADGQNEVGLNPNITITFDAAIATKKFENSFNISPSASSSSFSYGNANTRVTINLELEPSETFNISIEESALGARGEVLSEPINFEVKTNANTIAACTSANSDCLGQLIFEDAGESYSLDYYANYPIDEEVNLDQIEKAIILVHGANRNNDEYFQWMINSLNEVGAMQNTLLISPKFKDDSEAAQNELYWNSNNWREGTDAQSGLRISSFEVVDSLIARIARKANNLSKVLVTGHSSGGLFTHVYATANKIENQLTSTSFDYIVANSQYFYYPGSERVNENSNELYEPTDCGSYDFWPFGFNSIPNYLANTTEATLNNQLTNRSVYYLLGNGNQSDPSLNTSDCGAVLLGSTRYQRGENMFYFINQKFPDNNSKQVIVEGIGHNGQAMYQSTEFRDLLNDLLDQ</sequence>
<comment type="caution">
    <text evidence="4">The sequence shown here is derived from an EMBL/GenBank/DDBJ whole genome shotgun (WGS) entry which is preliminary data.</text>
</comment>
<dbReference type="InterPro" id="IPR032812">
    <property type="entry name" value="SbsA_Ig"/>
</dbReference>
<feature type="domain" description="SbsA Ig-like" evidence="3">
    <location>
        <begin position="34"/>
        <end position="120"/>
    </location>
</feature>
<evidence type="ECO:0000259" key="3">
    <source>
        <dbReference type="Pfam" id="PF13205"/>
    </source>
</evidence>
<organism evidence="4 5">
    <name type="scientific">Marivirga atlantica</name>
    <dbReference type="NCBI Taxonomy" id="1548457"/>
    <lineage>
        <taxon>Bacteria</taxon>
        <taxon>Pseudomonadati</taxon>
        <taxon>Bacteroidota</taxon>
        <taxon>Cytophagia</taxon>
        <taxon>Cytophagales</taxon>
        <taxon>Marivirgaceae</taxon>
        <taxon>Marivirga</taxon>
    </lineage>
</organism>
<dbReference type="InterPro" id="IPR029058">
    <property type="entry name" value="AB_hydrolase_fold"/>
</dbReference>
<feature type="signal peptide" evidence="2">
    <location>
        <begin position="1"/>
        <end position="19"/>
    </location>
</feature>
<name>A0A937ALX1_9BACT</name>
<gene>
    <name evidence="4" type="ORF">JKP34_07565</name>
</gene>
<evidence type="ECO:0000256" key="1">
    <source>
        <dbReference type="ARBA" id="ARBA00022729"/>
    </source>
</evidence>
<evidence type="ECO:0000313" key="4">
    <source>
        <dbReference type="EMBL" id="MBL0765102.1"/>
    </source>
</evidence>
<keyword evidence="1 2" id="KW-0732">Signal</keyword>
<evidence type="ECO:0000256" key="2">
    <source>
        <dbReference type="SAM" id="SignalP"/>
    </source>
</evidence>
<keyword evidence="5" id="KW-1185">Reference proteome</keyword>
<dbReference type="Proteomes" id="UP000642920">
    <property type="component" value="Unassembled WGS sequence"/>
</dbReference>
<evidence type="ECO:0000313" key="5">
    <source>
        <dbReference type="Proteomes" id="UP000642920"/>
    </source>
</evidence>
<dbReference type="EMBL" id="JAERQG010000002">
    <property type="protein sequence ID" value="MBL0765102.1"/>
    <property type="molecule type" value="Genomic_DNA"/>
</dbReference>
<proteinExistence type="predicted"/>
<dbReference type="RefSeq" id="WP_201919420.1">
    <property type="nucleotide sequence ID" value="NZ_JAERQG010000002.1"/>
</dbReference>
<feature type="chain" id="PRO_5036859737" evidence="2">
    <location>
        <begin position="20"/>
        <end position="443"/>
    </location>
</feature>
<accession>A0A937ALX1</accession>
<dbReference type="Gene3D" id="3.40.50.1820">
    <property type="entry name" value="alpha/beta hydrolase"/>
    <property type="match status" value="1"/>
</dbReference>
<dbReference type="PANTHER" id="PTHR35560">
    <property type="entry name" value="BLL0132 PROTEIN"/>
    <property type="match status" value="1"/>
</dbReference>